<keyword evidence="2" id="KW-1133">Transmembrane helix</keyword>
<evidence type="ECO:0000259" key="3">
    <source>
        <dbReference type="Pfam" id="PF07699"/>
    </source>
</evidence>
<feature type="transmembrane region" description="Helical" evidence="2">
    <location>
        <begin position="941"/>
        <end position="970"/>
    </location>
</feature>
<dbReference type="OrthoDB" id="439917at2759"/>
<keyword evidence="2" id="KW-0472">Membrane</keyword>
<feature type="transmembrane region" description="Helical" evidence="2">
    <location>
        <begin position="790"/>
        <end position="808"/>
    </location>
</feature>
<dbReference type="AlphaFoldDB" id="A0A9W7F3Y3"/>
<keyword evidence="5" id="KW-1185">Reference proteome</keyword>
<dbReference type="SUPFAM" id="SSF57184">
    <property type="entry name" value="Growth factor receptor domain"/>
    <property type="match status" value="3"/>
</dbReference>
<evidence type="ECO:0000313" key="4">
    <source>
        <dbReference type="EMBL" id="GMI00563.1"/>
    </source>
</evidence>
<feature type="domain" description="Tyrosine-protein kinase ephrin type A/B receptor-like" evidence="3">
    <location>
        <begin position="131"/>
        <end position="180"/>
    </location>
</feature>
<dbReference type="SMART" id="SM01411">
    <property type="entry name" value="Ephrin_rec_like"/>
    <property type="match status" value="8"/>
</dbReference>
<feature type="transmembrane region" description="Helical" evidence="2">
    <location>
        <begin position="881"/>
        <end position="903"/>
    </location>
</feature>
<dbReference type="Proteomes" id="UP001165122">
    <property type="component" value="Unassembled WGS sequence"/>
</dbReference>
<dbReference type="InterPro" id="IPR011641">
    <property type="entry name" value="Tyr-kin_ephrin_A/B_rcpt-like"/>
</dbReference>
<comment type="caution">
    <text evidence="4">The sequence shown here is derived from an EMBL/GenBank/DDBJ whole genome shotgun (WGS) entry which is preliminary data.</text>
</comment>
<reference evidence="5" key="1">
    <citation type="journal article" date="2023" name="Commun. Biol.">
        <title>Genome analysis of Parmales, the sister group of diatoms, reveals the evolutionary specialization of diatoms from phago-mixotrophs to photoautotrophs.</title>
        <authorList>
            <person name="Ban H."/>
            <person name="Sato S."/>
            <person name="Yoshikawa S."/>
            <person name="Yamada K."/>
            <person name="Nakamura Y."/>
            <person name="Ichinomiya M."/>
            <person name="Sato N."/>
            <person name="Blanc-Mathieu R."/>
            <person name="Endo H."/>
            <person name="Kuwata A."/>
            <person name="Ogata H."/>
        </authorList>
    </citation>
    <scope>NUCLEOTIDE SEQUENCE [LARGE SCALE GENOMIC DNA]</scope>
    <source>
        <strain evidence="5">NIES 3700</strain>
    </source>
</reference>
<dbReference type="PANTHER" id="PTHR46967:SF2">
    <property type="entry name" value="SUSHI, VON WILLEBRAND FACTOR TYPE A, EGF AND PENTRAXIN DOMAIN-CONTAINING PROTEIN 1-LIKE"/>
    <property type="match status" value="1"/>
</dbReference>
<dbReference type="InterPro" id="IPR009030">
    <property type="entry name" value="Growth_fac_rcpt_cys_sf"/>
</dbReference>
<protein>
    <recommendedName>
        <fullName evidence="3">Tyrosine-protein kinase ephrin type A/B receptor-like domain-containing protein</fullName>
    </recommendedName>
</protein>
<dbReference type="EMBL" id="BRXW01000024">
    <property type="protein sequence ID" value="GMI00563.1"/>
    <property type="molecule type" value="Genomic_DNA"/>
</dbReference>
<feature type="transmembrane region" description="Helical" evidence="2">
    <location>
        <begin position="55"/>
        <end position="78"/>
    </location>
</feature>
<feature type="region of interest" description="Disordered" evidence="1">
    <location>
        <begin position="1"/>
        <end position="24"/>
    </location>
</feature>
<dbReference type="Pfam" id="PF07699">
    <property type="entry name" value="Ephrin_rec_like"/>
    <property type="match status" value="1"/>
</dbReference>
<keyword evidence="2" id="KW-0812">Transmembrane</keyword>
<dbReference type="PANTHER" id="PTHR46967">
    <property type="entry name" value="INSULIN-LIKE GROWTH FACTOR BINDING PROTEIN,N-TERMINAL"/>
    <property type="match status" value="1"/>
</dbReference>
<proteinExistence type="predicted"/>
<feature type="compositionally biased region" description="Polar residues" evidence="1">
    <location>
        <begin position="8"/>
        <end position="24"/>
    </location>
</feature>
<dbReference type="Gene3D" id="2.10.50.10">
    <property type="entry name" value="Tumor Necrosis Factor Receptor, subunit A, domain 2"/>
    <property type="match status" value="1"/>
</dbReference>
<feature type="transmembrane region" description="Helical" evidence="2">
    <location>
        <begin position="633"/>
        <end position="656"/>
    </location>
</feature>
<feature type="transmembrane region" description="Helical" evidence="2">
    <location>
        <begin position="828"/>
        <end position="847"/>
    </location>
</feature>
<gene>
    <name evidence="4" type="ORF">TrLO_g8323</name>
</gene>
<evidence type="ECO:0000256" key="2">
    <source>
        <dbReference type="SAM" id="Phobius"/>
    </source>
</evidence>
<accession>A0A9W7F3Y3</accession>
<organism evidence="4 5">
    <name type="scientific">Triparma laevis f. longispina</name>
    <dbReference type="NCBI Taxonomy" id="1714387"/>
    <lineage>
        <taxon>Eukaryota</taxon>
        <taxon>Sar</taxon>
        <taxon>Stramenopiles</taxon>
        <taxon>Ochrophyta</taxon>
        <taxon>Bolidophyceae</taxon>
        <taxon>Parmales</taxon>
        <taxon>Triparmaceae</taxon>
        <taxon>Triparma</taxon>
    </lineage>
</organism>
<evidence type="ECO:0000256" key="1">
    <source>
        <dbReference type="SAM" id="MobiDB-lite"/>
    </source>
</evidence>
<evidence type="ECO:0000313" key="5">
    <source>
        <dbReference type="Proteomes" id="UP001165122"/>
    </source>
</evidence>
<name>A0A9W7F3Y3_9STRA</name>
<sequence length="1096" mass="120511">MDKRLKKQSNALDRTPDSSAASPTCTSCPPGKYITDDSTTALNYSFYHRRHKQYYFLYTLLLYMGLYGSCTNCGLGRYSTTTGNIIESSCRNCEAGKASAEEVRISPCPACPIGKSAPAPGLSACPSCAAGTYSDSPDGAPTCTSCAIGKYSSTIQSTSCSNCPSGTYNLVEGSVTCYKCAGGQKLKDNGNGCEVCPDGTFSNPGSTTCTVCSETPGYVSLAGDSGAARCEYCGPGFYADQNSQTCKLLLIALHRTNNIIFFLAGTDNAKASTSCSPCPPGTIPTATSCNQCEEGKYGVFGATVCTPCSGDGQYADEPGLPSCKFAPSGYKPTSNNDGIVACAKNTFSLGGTSVCSPCQDGGHSQPGSATCEQCLTSKYFDEPNERCDLCPKNTFATSGATNITGCTLCSPGGHSKPGSGYCEQCLTGKYFDEPNNECKLWYSNQTNAIECESCTAGYTSAAKNAECECKPTFASTIDPITNQRGCTCEPGYFLDNGICIQCQNGFFKTTYGTGVCKSCDKYAVKGAIQTSLPASTNHSPTGPCPEGVDCSVAGSNITSLNIEHGYWRCSQFSYAVEKCYNDMACRPNVTQDNLNLDNNAYCTEGHTGPLCNICQDTYVMSVTGVCKTCNGKLFVPTELIIFASILVGLGVAYKAYQLYRAKRQRRLFSRTSSLGSRTRRQTAMSPRTRKLSSDAPTLPGSPRRRASTSITEESFMQQHDKNSLLNRARTKFKILASFYQIVSQYEHVLQFRFPPVFEQFGRWVSSVANLDALKLVSFGCIVKTDYHLKLLFLTLTPIILSLLIFFYYRIKLPRLEGDERFLHLDTCMTLFLALTYLVFASVSTTLFKTFQCDSYSDDPTFYLVEDHQVDCNSAKHKIFQYYAAFMMVVYPFGITALYANLLFRKKEALLSEDRDKDTSLFKIAFLWEMYEPRENYNDHDVFGYLLIFINCAGIGLVVLEAIVVPIHFVLRRLMATHQHEGTLKGLIDSEKFSATSYWEYTERLLHSDEIEAGWQQVIPVLKDPEFMDWVNDYGVDVEWRCSEGDGPVDQIRANFTVNAREEDVRKYLLNASNEQYEDESERSIISSHPEKSLKRY</sequence>
<feature type="region of interest" description="Disordered" evidence="1">
    <location>
        <begin position="670"/>
        <end position="711"/>
    </location>
</feature>